<keyword evidence="3" id="KW-0804">Transcription</keyword>
<evidence type="ECO:0000256" key="4">
    <source>
        <dbReference type="SAM" id="MobiDB-lite"/>
    </source>
</evidence>
<dbReference type="SMART" id="SM00895">
    <property type="entry name" value="FCD"/>
    <property type="match status" value="1"/>
</dbReference>
<evidence type="ECO:0000313" key="6">
    <source>
        <dbReference type="EMBL" id="NNH03181.1"/>
    </source>
</evidence>
<keyword evidence="1" id="KW-0805">Transcription regulation</keyword>
<proteinExistence type="predicted"/>
<accession>A0A7Y2LYH8</accession>
<dbReference type="InterPro" id="IPR011711">
    <property type="entry name" value="GntR_C"/>
</dbReference>
<dbReference type="SMART" id="SM00345">
    <property type="entry name" value="HTH_GNTR"/>
    <property type="match status" value="1"/>
</dbReference>
<gene>
    <name evidence="6" type="ORF">HLA99_04850</name>
</gene>
<protein>
    <submittedName>
        <fullName evidence="6">GntR family transcriptional regulator</fullName>
    </submittedName>
</protein>
<dbReference type="GO" id="GO:0003700">
    <property type="term" value="F:DNA-binding transcription factor activity"/>
    <property type="evidence" value="ECO:0007669"/>
    <property type="project" value="InterPro"/>
</dbReference>
<name>A0A7Y2LYH8_9MICO</name>
<evidence type="ECO:0000259" key="5">
    <source>
        <dbReference type="PROSITE" id="PS50949"/>
    </source>
</evidence>
<comment type="caution">
    <text evidence="6">The sequence shown here is derived from an EMBL/GenBank/DDBJ whole genome shotgun (WGS) entry which is preliminary data.</text>
</comment>
<dbReference type="PANTHER" id="PTHR43537">
    <property type="entry name" value="TRANSCRIPTIONAL REGULATOR, GNTR FAMILY"/>
    <property type="match status" value="1"/>
</dbReference>
<feature type="region of interest" description="Disordered" evidence="4">
    <location>
        <begin position="1"/>
        <end position="20"/>
    </location>
</feature>
<dbReference type="InterPro" id="IPR036390">
    <property type="entry name" value="WH_DNA-bd_sf"/>
</dbReference>
<dbReference type="SUPFAM" id="SSF46785">
    <property type="entry name" value="Winged helix' DNA-binding domain"/>
    <property type="match status" value="1"/>
</dbReference>
<evidence type="ECO:0000256" key="1">
    <source>
        <dbReference type="ARBA" id="ARBA00023015"/>
    </source>
</evidence>
<dbReference type="PROSITE" id="PS50949">
    <property type="entry name" value="HTH_GNTR"/>
    <property type="match status" value="1"/>
</dbReference>
<dbReference type="AlphaFoldDB" id="A0A7Y2LYH8"/>
<dbReference type="SUPFAM" id="SSF48008">
    <property type="entry name" value="GntR ligand-binding domain-like"/>
    <property type="match status" value="1"/>
</dbReference>
<sequence length="256" mass="27769">MSDLMSVPATPEPGERAPLAGLGGQRRFAIAPVREGVADQIRSAILRLELKPGQRLIERELVEAMGVSRPTIREALQQLTAEGLVSTERGRGWLIHAPSYDEAADLYEIRARLEGMASRRFTERASEEHVRRLREAVEGLAELVEAGRPALELVSQKDKFYDVLFEGAGGDAIRQIVTGLQARITVLRSTTLNVSGRPALMVEEIRAIVSAAERRDADTAERACVRHVREAARVALGAMRAPAAPATDAAGAAPRP</sequence>
<evidence type="ECO:0000256" key="3">
    <source>
        <dbReference type="ARBA" id="ARBA00023163"/>
    </source>
</evidence>
<dbReference type="InterPro" id="IPR000524">
    <property type="entry name" value="Tscrpt_reg_HTH_GntR"/>
</dbReference>
<dbReference type="InterPro" id="IPR008920">
    <property type="entry name" value="TF_FadR/GntR_C"/>
</dbReference>
<dbReference type="CDD" id="cd07377">
    <property type="entry name" value="WHTH_GntR"/>
    <property type="match status" value="1"/>
</dbReference>
<keyword evidence="2" id="KW-0238">DNA-binding</keyword>
<evidence type="ECO:0000256" key="2">
    <source>
        <dbReference type="ARBA" id="ARBA00023125"/>
    </source>
</evidence>
<dbReference type="RefSeq" id="WP_167037963.1">
    <property type="nucleotide sequence ID" value="NZ_BAAANA010000001.1"/>
</dbReference>
<feature type="domain" description="HTH gntR-type" evidence="5">
    <location>
        <begin position="31"/>
        <end position="98"/>
    </location>
</feature>
<dbReference type="InterPro" id="IPR036388">
    <property type="entry name" value="WH-like_DNA-bd_sf"/>
</dbReference>
<evidence type="ECO:0000313" key="7">
    <source>
        <dbReference type="Proteomes" id="UP000543598"/>
    </source>
</evidence>
<dbReference type="PANTHER" id="PTHR43537:SF24">
    <property type="entry name" value="GLUCONATE OPERON TRANSCRIPTIONAL REPRESSOR"/>
    <property type="match status" value="1"/>
</dbReference>
<dbReference type="Gene3D" id="1.20.120.530">
    <property type="entry name" value="GntR ligand-binding domain-like"/>
    <property type="match status" value="1"/>
</dbReference>
<dbReference type="EMBL" id="JABEMB010000004">
    <property type="protein sequence ID" value="NNH03181.1"/>
    <property type="molecule type" value="Genomic_DNA"/>
</dbReference>
<reference evidence="6 7" key="1">
    <citation type="submission" date="2020-05" db="EMBL/GenBank/DDBJ databases">
        <title>MicrobeNet Type strains.</title>
        <authorList>
            <person name="Nicholson A.C."/>
        </authorList>
    </citation>
    <scope>NUCLEOTIDE SEQUENCE [LARGE SCALE GENOMIC DNA]</scope>
    <source>
        <strain evidence="6 7">JCM 14282</strain>
    </source>
</reference>
<dbReference type="GO" id="GO:0003677">
    <property type="term" value="F:DNA binding"/>
    <property type="evidence" value="ECO:0007669"/>
    <property type="project" value="UniProtKB-KW"/>
</dbReference>
<dbReference type="Gene3D" id="1.10.10.10">
    <property type="entry name" value="Winged helix-like DNA-binding domain superfamily/Winged helix DNA-binding domain"/>
    <property type="match status" value="1"/>
</dbReference>
<dbReference type="Proteomes" id="UP000543598">
    <property type="component" value="Unassembled WGS sequence"/>
</dbReference>
<organism evidence="6 7">
    <name type="scientific">Microbacterium ulmi</name>
    <dbReference type="NCBI Taxonomy" id="179095"/>
    <lineage>
        <taxon>Bacteria</taxon>
        <taxon>Bacillati</taxon>
        <taxon>Actinomycetota</taxon>
        <taxon>Actinomycetes</taxon>
        <taxon>Micrococcales</taxon>
        <taxon>Microbacteriaceae</taxon>
        <taxon>Microbacterium</taxon>
    </lineage>
</organism>
<keyword evidence="7" id="KW-1185">Reference proteome</keyword>
<dbReference type="Pfam" id="PF07729">
    <property type="entry name" value="FCD"/>
    <property type="match status" value="1"/>
</dbReference>
<dbReference type="PRINTS" id="PR00035">
    <property type="entry name" value="HTHGNTR"/>
</dbReference>
<dbReference type="Pfam" id="PF00392">
    <property type="entry name" value="GntR"/>
    <property type="match status" value="1"/>
</dbReference>